<dbReference type="GO" id="GO:0008237">
    <property type="term" value="F:metallopeptidase activity"/>
    <property type="evidence" value="ECO:0007669"/>
    <property type="project" value="UniProtKB-KW"/>
</dbReference>
<organism evidence="3 4">
    <name type="scientific">Spirosoma profusum</name>
    <dbReference type="NCBI Taxonomy" id="2771354"/>
    <lineage>
        <taxon>Bacteria</taxon>
        <taxon>Pseudomonadati</taxon>
        <taxon>Bacteroidota</taxon>
        <taxon>Cytophagia</taxon>
        <taxon>Cytophagales</taxon>
        <taxon>Cytophagaceae</taxon>
        <taxon>Spirosoma</taxon>
    </lineage>
</organism>
<dbReference type="GO" id="GO:0004175">
    <property type="term" value="F:endopeptidase activity"/>
    <property type="evidence" value="ECO:0007669"/>
    <property type="project" value="UniProtKB-ARBA"/>
</dbReference>
<feature type="transmembrane region" description="Helical" evidence="1">
    <location>
        <begin position="6"/>
        <end position="24"/>
    </location>
</feature>
<accession>A0A926XYT8</accession>
<dbReference type="AlphaFoldDB" id="A0A926XYT8"/>
<reference evidence="3" key="1">
    <citation type="submission" date="2020-09" db="EMBL/GenBank/DDBJ databases">
        <authorList>
            <person name="Kim M.K."/>
        </authorList>
    </citation>
    <scope>NUCLEOTIDE SEQUENCE</scope>
    <source>
        <strain evidence="3">BT702</strain>
    </source>
</reference>
<dbReference type="PANTHER" id="PTHR36435:SF1">
    <property type="entry name" value="CAAX AMINO TERMINAL PROTEASE FAMILY PROTEIN"/>
    <property type="match status" value="1"/>
</dbReference>
<keyword evidence="3" id="KW-0378">Hydrolase</keyword>
<evidence type="ECO:0000313" key="3">
    <source>
        <dbReference type="EMBL" id="MBD2703389.1"/>
    </source>
</evidence>
<dbReference type="Proteomes" id="UP000598820">
    <property type="component" value="Unassembled WGS sequence"/>
</dbReference>
<gene>
    <name evidence="3" type="ORF">IC229_22285</name>
</gene>
<evidence type="ECO:0000256" key="1">
    <source>
        <dbReference type="SAM" id="Phobius"/>
    </source>
</evidence>
<feature type="transmembrane region" description="Helical" evidence="1">
    <location>
        <begin position="104"/>
        <end position="125"/>
    </location>
</feature>
<dbReference type="EMBL" id="JACWZY010000021">
    <property type="protein sequence ID" value="MBD2703389.1"/>
    <property type="molecule type" value="Genomic_DNA"/>
</dbReference>
<dbReference type="InterPro" id="IPR003675">
    <property type="entry name" value="Rce1/LyrA-like_dom"/>
</dbReference>
<name>A0A926XYT8_9BACT</name>
<feature type="transmembrane region" description="Helical" evidence="1">
    <location>
        <begin position="36"/>
        <end position="53"/>
    </location>
</feature>
<evidence type="ECO:0000259" key="2">
    <source>
        <dbReference type="Pfam" id="PF02517"/>
    </source>
</evidence>
<feature type="domain" description="CAAX prenyl protease 2/Lysostaphin resistance protein A-like" evidence="2">
    <location>
        <begin position="76"/>
        <end position="166"/>
    </location>
</feature>
<feature type="transmembrane region" description="Helical" evidence="1">
    <location>
        <begin position="73"/>
        <end position="92"/>
    </location>
</feature>
<dbReference type="GO" id="GO:0080120">
    <property type="term" value="P:CAAX-box protein maturation"/>
    <property type="evidence" value="ECO:0007669"/>
    <property type="project" value="UniProtKB-ARBA"/>
</dbReference>
<keyword evidence="1" id="KW-1133">Transmembrane helix</keyword>
<dbReference type="PANTHER" id="PTHR36435">
    <property type="entry name" value="SLR1288 PROTEIN"/>
    <property type="match status" value="1"/>
</dbReference>
<keyword evidence="4" id="KW-1185">Reference proteome</keyword>
<keyword evidence="1" id="KW-0812">Transmembrane</keyword>
<evidence type="ECO:0000313" key="4">
    <source>
        <dbReference type="Proteomes" id="UP000598820"/>
    </source>
</evidence>
<keyword evidence="1" id="KW-0472">Membrane</keyword>
<protein>
    <submittedName>
        <fullName evidence="3">CPBP family intramembrane metalloprotease</fullName>
    </submittedName>
</protein>
<keyword evidence="3" id="KW-0645">Protease</keyword>
<keyword evidence="3" id="KW-0482">Metalloprotease</keyword>
<feature type="transmembrane region" description="Helical" evidence="1">
    <location>
        <begin position="131"/>
        <end position="149"/>
    </location>
</feature>
<sequence length="170" mass="19581">MSKLLIPLLGLGVIWYISTVRLKLSARDDLQLVKPAGLRLVGWIGIWLVWMMGTDWLMNWRGTWDFSPWARQPLWLSIVRVLSVCLVGPLLEELVFRGLLFVKLGHWGLPKGLSIILLSAIWAVIHLDYEWSVISLLFLNGIILTLSLLQSRSLYVPIVLHILWNLYAIW</sequence>
<dbReference type="RefSeq" id="WP_190889238.1">
    <property type="nucleotide sequence ID" value="NZ_JACWZY010000021.1"/>
</dbReference>
<dbReference type="Pfam" id="PF02517">
    <property type="entry name" value="Rce1-like"/>
    <property type="match status" value="1"/>
</dbReference>
<proteinExistence type="predicted"/>
<dbReference type="InterPro" id="IPR052710">
    <property type="entry name" value="CAAX_protease"/>
</dbReference>
<comment type="caution">
    <text evidence="3">The sequence shown here is derived from an EMBL/GenBank/DDBJ whole genome shotgun (WGS) entry which is preliminary data.</text>
</comment>